<reference evidence="1 3" key="1">
    <citation type="submission" date="2014-05" db="EMBL/GenBank/DDBJ databases">
        <title>Novel Listeriaceae from food processing environments.</title>
        <authorList>
            <person name="den Bakker H.C."/>
        </authorList>
    </citation>
    <scope>NUCLEOTIDE SEQUENCE [LARGE SCALE GENOMIC DNA]</scope>
    <source>
        <strain evidence="1 3">FSL A5-0281</strain>
    </source>
</reference>
<evidence type="ECO:0000313" key="4">
    <source>
        <dbReference type="Proteomes" id="UP000541955"/>
    </source>
</evidence>
<dbReference type="EMBL" id="JNFA01000025">
    <property type="protein sequence ID" value="KGL39706.1"/>
    <property type="molecule type" value="Genomic_DNA"/>
</dbReference>
<reference evidence="2 4" key="2">
    <citation type="submission" date="2020-03" db="EMBL/GenBank/DDBJ databases">
        <title>Soil Listeria distribution.</title>
        <authorList>
            <person name="Liao J."/>
            <person name="Wiedmann M."/>
        </authorList>
    </citation>
    <scope>NUCLEOTIDE SEQUENCE [LARGE SCALE GENOMIC DNA]</scope>
    <source>
        <strain evidence="2 4">FSL L7-1387</strain>
    </source>
</reference>
<dbReference type="STRING" id="1552123.EP57_11605"/>
<dbReference type="RefSeq" id="WP_036086844.1">
    <property type="nucleotide sequence ID" value="NZ_CBCSHQ010000010.1"/>
</dbReference>
<dbReference type="AlphaFoldDB" id="A0A099W4K0"/>
<dbReference type="Proteomes" id="UP000029844">
    <property type="component" value="Unassembled WGS sequence"/>
</dbReference>
<sequence length="96" mass="10695">MSTQIDIDTAWILKQLKMGEQAVANFKAEATSIQHTMDKLNKQVTPDFMTRYIEVKEGLVTEIKADQFTKLKQAFVDSQLAVSAFIETDAKLGGKG</sequence>
<accession>A0A099W4K0</accession>
<dbReference type="EMBL" id="JAARRW010000002">
    <property type="protein sequence ID" value="MBC1561602.1"/>
    <property type="molecule type" value="Genomic_DNA"/>
</dbReference>
<dbReference type="OrthoDB" id="2361524at2"/>
<name>A0A099W4K0_9LIST</name>
<keyword evidence="3" id="KW-1185">Reference proteome</keyword>
<gene>
    <name evidence="1" type="ORF">EP57_11605</name>
    <name evidence="2" type="ORF">HB902_05935</name>
</gene>
<dbReference type="GeneID" id="58718000"/>
<evidence type="ECO:0000313" key="3">
    <source>
        <dbReference type="Proteomes" id="UP000029844"/>
    </source>
</evidence>
<comment type="caution">
    <text evidence="1">The sequence shown here is derived from an EMBL/GenBank/DDBJ whole genome shotgun (WGS) entry which is preliminary data.</text>
</comment>
<protein>
    <submittedName>
        <fullName evidence="1">Uncharacterized protein</fullName>
    </submittedName>
</protein>
<dbReference type="Proteomes" id="UP000541955">
    <property type="component" value="Unassembled WGS sequence"/>
</dbReference>
<evidence type="ECO:0000313" key="2">
    <source>
        <dbReference type="EMBL" id="MBC1561602.1"/>
    </source>
</evidence>
<evidence type="ECO:0000313" key="1">
    <source>
        <dbReference type="EMBL" id="KGL39706.1"/>
    </source>
</evidence>
<organism evidence="1 3">
    <name type="scientific">Listeria booriae</name>
    <dbReference type="NCBI Taxonomy" id="1552123"/>
    <lineage>
        <taxon>Bacteria</taxon>
        <taxon>Bacillati</taxon>
        <taxon>Bacillota</taxon>
        <taxon>Bacilli</taxon>
        <taxon>Bacillales</taxon>
        <taxon>Listeriaceae</taxon>
        <taxon>Listeria</taxon>
    </lineage>
</organism>
<dbReference type="eggNOG" id="ENOG50340DK">
    <property type="taxonomic scope" value="Bacteria"/>
</dbReference>
<proteinExistence type="predicted"/>